<keyword evidence="12" id="KW-1185">Reference proteome</keyword>
<organism evidence="11 12">
    <name type="scientific">Actinomadura hallensis</name>
    <dbReference type="NCBI Taxonomy" id="337895"/>
    <lineage>
        <taxon>Bacteria</taxon>
        <taxon>Bacillati</taxon>
        <taxon>Actinomycetota</taxon>
        <taxon>Actinomycetes</taxon>
        <taxon>Streptosporangiales</taxon>
        <taxon>Thermomonosporaceae</taxon>
        <taxon>Actinomadura</taxon>
    </lineage>
</organism>
<dbReference type="Pfam" id="PF02771">
    <property type="entry name" value="Acyl-CoA_dh_N"/>
    <property type="match status" value="1"/>
</dbReference>
<dbReference type="InterPro" id="IPR013786">
    <property type="entry name" value="AcylCoA_DH/ox_N"/>
</dbReference>
<dbReference type="Pfam" id="PF00441">
    <property type="entry name" value="Acyl-CoA_dh_1"/>
    <property type="match status" value="1"/>
</dbReference>
<evidence type="ECO:0000313" key="12">
    <source>
        <dbReference type="Proteomes" id="UP000316706"/>
    </source>
</evidence>
<evidence type="ECO:0000256" key="4">
    <source>
        <dbReference type="ARBA" id="ARBA00022630"/>
    </source>
</evidence>
<dbReference type="Pfam" id="PF02770">
    <property type="entry name" value="Acyl-CoA_dh_M"/>
    <property type="match status" value="1"/>
</dbReference>
<gene>
    <name evidence="11" type="ORF">FHX41_2767</name>
</gene>
<feature type="domain" description="Acyl-CoA dehydrogenase/oxidase C-terminal" evidence="8">
    <location>
        <begin position="234"/>
        <end position="388"/>
    </location>
</feature>
<comment type="cofactor">
    <cofactor evidence="1 7">
        <name>FAD</name>
        <dbReference type="ChEBI" id="CHEBI:57692"/>
    </cofactor>
</comment>
<dbReference type="Proteomes" id="UP000316706">
    <property type="component" value="Unassembled WGS sequence"/>
</dbReference>
<comment type="subunit">
    <text evidence="3">Homodimer.</text>
</comment>
<dbReference type="InterPro" id="IPR009100">
    <property type="entry name" value="AcylCoA_DH/oxidase_NM_dom_sf"/>
</dbReference>
<dbReference type="GO" id="GO:0003995">
    <property type="term" value="F:acyl-CoA dehydrogenase activity"/>
    <property type="evidence" value="ECO:0007669"/>
    <property type="project" value="TreeGrafter"/>
</dbReference>
<feature type="domain" description="Acyl-CoA dehydrogenase/oxidase N-terminal" evidence="10">
    <location>
        <begin position="12"/>
        <end position="120"/>
    </location>
</feature>
<dbReference type="InterPro" id="IPR037069">
    <property type="entry name" value="AcylCoA_DH/ox_N_sf"/>
</dbReference>
<dbReference type="Gene3D" id="1.20.140.10">
    <property type="entry name" value="Butyryl-CoA Dehydrogenase, subunit A, domain 3"/>
    <property type="match status" value="1"/>
</dbReference>
<reference evidence="11 12" key="1">
    <citation type="submission" date="2019-06" db="EMBL/GenBank/DDBJ databases">
        <title>Sequencing the genomes of 1000 actinobacteria strains.</title>
        <authorList>
            <person name="Klenk H.-P."/>
        </authorList>
    </citation>
    <scope>NUCLEOTIDE SEQUENCE [LARGE SCALE GENOMIC DNA]</scope>
    <source>
        <strain evidence="11 12">DSM 45043</strain>
    </source>
</reference>
<protein>
    <submittedName>
        <fullName evidence="11">Alkylation response protein AidB-like acyl-CoA dehydrogenase</fullName>
    </submittedName>
</protein>
<comment type="similarity">
    <text evidence="2 7">Belongs to the acyl-CoA dehydrogenase family.</text>
</comment>
<keyword evidence="5 7" id="KW-0274">FAD</keyword>
<comment type="caution">
    <text evidence="11">The sequence shown here is derived from an EMBL/GenBank/DDBJ whole genome shotgun (WGS) entry which is preliminary data.</text>
</comment>
<dbReference type="AlphaFoldDB" id="A0A543IES9"/>
<keyword evidence="6 7" id="KW-0560">Oxidoreductase</keyword>
<dbReference type="SUPFAM" id="SSF47203">
    <property type="entry name" value="Acyl-CoA dehydrogenase C-terminal domain-like"/>
    <property type="match status" value="1"/>
</dbReference>
<evidence type="ECO:0000313" key="11">
    <source>
        <dbReference type="EMBL" id="TQM69085.1"/>
    </source>
</evidence>
<dbReference type="Gene3D" id="1.10.540.10">
    <property type="entry name" value="Acyl-CoA dehydrogenase/oxidase, N-terminal domain"/>
    <property type="match status" value="1"/>
</dbReference>
<dbReference type="FunFam" id="2.40.110.10:FF:000002">
    <property type="entry name" value="Acyl-CoA dehydrogenase fadE12"/>
    <property type="match status" value="1"/>
</dbReference>
<dbReference type="OrthoDB" id="8876745at2"/>
<evidence type="ECO:0000259" key="8">
    <source>
        <dbReference type="Pfam" id="PF00441"/>
    </source>
</evidence>
<keyword evidence="4 7" id="KW-0285">Flavoprotein</keyword>
<dbReference type="PANTHER" id="PTHR48083">
    <property type="entry name" value="MEDIUM-CHAIN SPECIFIC ACYL-COA DEHYDROGENASE, MITOCHONDRIAL-RELATED"/>
    <property type="match status" value="1"/>
</dbReference>
<dbReference type="SUPFAM" id="SSF56645">
    <property type="entry name" value="Acyl-CoA dehydrogenase NM domain-like"/>
    <property type="match status" value="1"/>
</dbReference>
<dbReference type="InterPro" id="IPR036250">
    <property type="entry name" value="AcylCo_DH-like_C"/>
</dbReference>
<evidence type="ECO:0000256" key="5">
    <source>
        <dbReference type="ARBA" id="ARBA00022827"/>
    </source>
</evidence>
<evidence type="ECO:0000256" key="6">
    <source>
        <dbReference type="ARBA" id="ARBA00023002"/>
    </source>
</evidence>
<feature type="domain" description="Acyl-CoA oxidase/dehydrogenase middle" evidence="9">
    <location>
        <begin position="125"/>
        <end position="222"/>
    </location>
</feature>
<dbReference type="RefSeq" id="WP_141968935.1">
    <property type="nucleotide sequence ID" value="NZ_VFPO01000001.1"/>
</dbReference>
<evidence type="ECO:0000256" key="2">
    <source>
        <dbReference type="ARBA" id="ARBA00009347"/>
    </source>
</evidence>
<dbReference type="Gene3D" id="2.40.110.10">
    <property type="entry name" value="Butyryl-CoA Dehydrogenase, subunit A, domain 2"/>
    <property type="match status" value="1"/>
</dbReference>
<accession>A0A543IES9</accession>
<evidence type="ECO:0000259" key="10">
    <source>
        <dbReference type="Pfam" id="PF02771"/>
    </source>
</evidence>
<evidence type="ECO:0000256" key="3">
    <source>
        <dbReference type="ARBA" id="ARBA00011738"/>
    </source>
</evidence>
<dbReference type="InterPro" id="IPR050741">
    <property type="entry name" value="Acyl-CoA_dehydrogenase"/>
</dbReference>
<dbReference type="GO" id="GO:0033539">
    <property type="term" value="P:fatty acid beta-oxidation using acyl-CoA dehydrogenase"/>
    <property type="evidence" value="ECO:0007669"/>
    <property type="project" value="TreeGrafter"/>
</dbReference>
<dbReference type="GO" id="GO:0050660">
    <property type="term" value="F:flavin adenine dinucleotide binding"/>
    <property type="evidence" value="ECO:0007669"/>
    <property type="project" value="InterPro"/>
</dbReference>
<dbReference type="InterPro" id="IPR006091">
    <property type="entry name" value="Acyl-CoA_Oxase/DH_mid-dom"/>
</dbReference>
<dbReference type="InterPro" id="IPR046373">
    <property type="entry name" value="Acyl-CoA_Oxase/DH_mid-dom_sf"/>
</dbReference>
<name>A0A543IES9_9ACTN</name>
<evidence type="ECO:0000256" key="1">
    <source>
        <dbReference type="ARBA" id="ARBA00001974"/>
    </source>
</evidence>
<sequence>MGFEIPASVRPVRDAVHAFMTERVEPAEPVLRRGGDEAAALVADLQREAKAEGLWALGHPKELGGGGLPFLDYVYVNEVQGRSEFGQLALGTYTLQDSLMLHRHAGEAQRERFLKPLVQAEINPSFAMTEPGIASSDPTQLRTTATLEDGEWVIRGRKWFTTFADRAAYTTVMCRTEPEDAPPHLAFSMILVPTDTPGYTIVRDTPVLGLDGGHCEVVYDDVRVPEDNLLGPRGHGFVIAQERLGPGRIFHCMRFLGQAQRAFDLMCARLHERTAFGEPLYKKQLLQQHVFDSYAEIQSARLLTLQAAHKIDSGDHGLGAEARVEIGVIKVVAARMLNNVIDRAIQVHGAEGLTDDTPLGHMYRHARAGRIFDGPDEVHVTTTARRILREYREGRNWEFALR</sequence>
<dbReference type="InterPro" id="IPR009075">
    <property type="entry name" value="AcylCo_DH/oxidase_C"/>
</dbReference>
<dbReference type="EMBL" id="VFPO01000001">
    <property type="protein sequence ID" value="TQM69085.1"/>
    <property type="molecule type" value="Genomic_DNA"/>
</dbReference>
<dbReference type="PANTHER" id="PTHR48083:SF13">
    <property type="entry name" value="ACYL-COA DEHYDROGENASE FAMILY MEMBER 11"/>
    <property type="match status" value="1"/>
</dbReference>
<dbReference type="GO" id="GO:0005737">
    <property type="term" value="C:cytoplasm"/>
    <property type="evidence" value="ECO:0007669"/>
    <property type="project" value="TreeGrafter"/>
</dbReference>
<evidence type="ECO:0000259" key="9">
    <source>
        <dbReference type="Pfam" id="PF02770"/>
    </source>
</evidence>
<proteinExistence type="inferred from homology"/>
<evidence type="ECO:0000256" key="7">
    <source>
        <dbReference type="RuleBase" id="RU362125"/>
    </source>
</evidence>